<reference evidence="7" key="1">
    <citation type="submission" date="2012-12" db="EMBL/GenBank/DDBJ databases">
        <authorList>
            <person name="Hellsten U."/>
            <person name="Grimwood J."/>
            <person name="Chapman J.A."/>
            <person name="Shapiro H."/>
            <person name="Aerts A."/>
            <person name="Otillar R.P."/>
            <person name="Terry A.Y."/>
            <person name="Boore J.L."/>
            <person name="Simakov O."/>
            <person name="Marletaz F."/>
            <person name="Cho S.-J."/>
            <person name="Edsinger-Gonzales E."/>
            <person name="Havlak P."/>
            <person name="Kuo D.-H."/>
            <person name="Larsson T."/>
            <person name="Lv J."/>
            <person name="Arendt D."/>
            <person name="Savage R."/>
            <person name="Osoegawa K."/>
            <person name="de Jong P."/>
            <person name="Lindberg D.R."/>
            <person name="Seaver E.C."/>
            <person name="Weisblat D.A."/>
            <person name="Putnam N.H."/>
            <person name="Grigoriev I.V."/>
            <person name="Rokhsar D.S."/>
        </authorList>
    </citation>
    <scope>NUCLEOTIDE SEQUENCE</scope>
</reference>
<dbReference type="EMBL" id="AMQM01001503">
    <property type="status" value="NOT_ANNOTATED_CDS"/>
    <property type="molecule type" value="Genomic_DNA"/>
</dbReference>
<evidence type="ECO:0000256" key="2">
    <source>
        <dbReference type="ARBA" id="ARBA00023125"/>
    </source>
</evidence>
<dbReference type="EnsemblMetazoa" id="HelroT147374">
    <property type="protein sequence ID" value="HelroP147374"/>
    <property type="gene ID" value="HelroG147374"/>
</dbReference>
<sequence>VHLWQFLLKLLLDERHRDVIAWTGRGLEFKLLDPDEVARMWGACKNRKKMNYEKLSRGLRYYYEKKVMKKTRGRRYIYRFV</sequence>
<dbReference type="RefSeq" id="XP_009027294.1">
    <property type="nucleotide sequence ID" value="XM_009029046.1"/>
</dbReference>
<dbReference type="PANTHER" id="PTHR11849:SF289">
    <property type="entry name" value="ETS-LIKE PROTEIN POINTED"/>
    <property type="match status" value="1"/>
</dbReference>
<dbReference type="GO" id="GO:0000981">
    <property type="term" value="F:DNA-binding transcription factor activity, RNA polymerase II-specific"/>
    <property type="evidence" value="ECO:0000318"/>
    <property type="project" value="GO_Central"/>
</dbReference>
<dbReference type="GO" id="GO:0005634">
    <property type="term" value="C:nucleus"/>
    <property type="evidence" value="ECO:0000318"/>
    <property type="project" value="GO_Central"/>
</dbReference>
<dbReference type="PROSITE" id="PS50061">
    <property type="entry name" value="ETS_DOMAIN_3"/>
    <property type="match status" value="1"/>
</dbReference>
<protein>
    <recommendedName>
        <fullName evidence="4">ETS domain-containing protein</fullName>
    </recommendedName>
</protein>
<dbReference type="eggNOG" id="KOG3806">
    <property type="taxonomic scope" value="Eukaryota"/>
</dbReference>
<reference evidence="5 7" key="2">
    <citation type="journal article" date="2013" name="Nature">
        <title>Insights into bilaterian evolution from three spiralian genomes.</title>
        <authorList>
            <person name="Simakov O."/>
            <person name="Marletaz F."/>
            <person name="Cho S.J."/>
            <person name="Edsinger-Gonzales E."/>
            <person name="Havlak P."/>
            <person name="Hellsten U."/>
            <person name="Kuo D.H."/>
            <person name="Larsson T."/>
            <person name="Lv J."/>
            <person name="Arendt D."/>
            <person name="Savage R."/>
            <person name="Osoegawa K."/>
            <person name="de Jong P."/>
            <person name="Grimwood J."/>
            <person name="Chapman J.A."/>
            <person name="Shapiro H."/>
            <person name="Aerts A."/>
            <person name="Otillar R.P."/>
            <person name="Terry A.Y."/>
            <person name="Boore J.L."/>
            <person name="Grigoriev I.V."/>
            <person name="Lindberg D.R."/>
            <person name="Seaver E.C."/>
            <person name="Weisblat D.A."/>
            <person name="Putnam N.H."/>
            <person name="Rokhsar D.S."/>
        </authorList>
    </citation>
    <scope>NUCLEOTIDE SEQUENCE</scope>
</reference>
<dbReference type="InterPro" id="IPR036388">
    <property type="entry name" value="WH-like_DNA-bd_sf"/>
</dbReference>
<evidence type="ECO:0000313" key="7">
    <source>
        <dbReference type="Proteomes" id="UP000015101"/>
    </source>
</evidence>
<dbReference type="PROSITE" id="PS00346">
    <property type="entry name" value="ETS_DOMAIN_2"/>
    <property type="match status" value="1"/>
</dbReference>
<dbReference type="InterPro" id="IPR046328">
    <property type="entry name" value="ETS_fam"/>
</dbReference>
<dbReference type="PRINTS" id="PR00454">
    <property type="entry name" value="ETSDOMAIN"/>
</dbReference>
<dbReference type="GO" id="GO:0006357">
    <property type="term" value="P:regulation of transcription by RNA polymerase II"/>
    <property type="evidence" value="ECO:0000318"/>
    <property type="project" value="GO_Central"/>
</dbReference>
<dbReference type="SUPFAM" id="SSF46785">
    <property type="entry name" value="Winged helix' DNA-binding domain"/>
    <property type="match status" value="1"/>
</dbReference>
<evidence type="ECO:0000256" key="3">
    <source>
        <dbReference type="RuleBase" id="RU004019"/>
    </source>
</evidence>
<reference evidence="6" key="3">
    <citation type="submission" date="2015-06" db="UniProtKB">
        <authorList>
            <consortium name="EnsemblMetazoa"/>
        </authorList>
    </citation>
    <scope>IDENTIFICATION</scope>
</reference>
<dbReference type="OMA" id="ARMWGAC"/>
<dbReference type="EMBL" id="KB097571">
    <property type="protein sequence ID" value="ESN94178.1"/>
    <property type="molecule type" value="Genomic_DNA"/>
</dbReference>
<dbReference type="Proteomes" id="UP000015101">
    <property type="component" value="Unassembled WGS sequence"/>
</dbReference>
<dbReference type="PROSITE" id="PS00345">
    <property type="entry name" value="ETS_DOMAIN_1"/>
    <property type="match status" value="1"/>
</dbReference>
<dbReference type="GO" id="GO:0030154">
    <property type="term" value="P:cell differentiation"/>
    <property type="evidence" value="ECO:0000318"/>
    <property type="project" value="GO_Central"/>
</dbReference>
<organism evidence="6 7">
    <name type="scientific">Helobdella robusta</name>
    <name type="common">Californian leech</name>
    <dbReference type="NCBI Taxonomy" id="6412"/>
    <lineage>
        <taxon>Eukaryota</taxon>
        <taxon>Metazoa</taxon>
        <taxon>Spiralia</taxon>
        <taxon>Lophotrochozoa</taxon>
        <taxon>Annelida</taxon>
        <taxon>Clitellata</taxon>
        <taxon>Hirudinea</taxon>
        <taxon>Rhynchobdellida</taxon>
        <taxon>Glossiphoniidae</taxon>
        <taxon>Helobdella</taxon>
    </lineage>
</organism>
<dbReference type="CTD" id="20196896"/>
<dbReference type="GO" id="GO:0043565">
    <property type="term" value="F:sequence-specific DNA binding"/>
    <property type="evidence" value="ECO:0007669"/>
    <property type="project" value="InterPro"/>
</dbReference>
<dbReference type="InterPro" id="IPR000418">
    <property type="entry name" value="Ets_dom"/>
</dbReference>
<dbReference type="InterPro" id="IPR036390">
    <property type="entry name" value="WH_DNA-bd_sf"/>
</dbReference>
<dbReference type="PANTHER" id="PTHR11849">
    <property type="entry name" value="ETS"/>
    <property type="match status" value="1"/>
</dbReference>
<keyword evidence="7" id="KW-1185">Reference proteome</keyword>
<dbReference type="HOGENOM" id="CLU_099695_2_1_1"/>
<dbReference type="GeneID" id="20196896"/>
<gene>
    <name evidence="6" type="primary">20196896</name>
    <name evidence="5" type="ORF">HELRODRAFT_147374</name>
</gene>
<dbReference type="Pfam" id="PF00178">
    <property type="entry name" value="Ets"/>
    <property type="match status" value="1"/>
</dbReference>
<feature type="domain" description="ETS" evidence="4">
    <location>
        <begin position="1"/>
        <end position="81"/>
    </location>
</feature>
<evidence type="ECO:0000256" key="1">
    <source>
        <dbReference type="ARBA" id="ARBA00005562"/>
    </source>
</evidence>
<evidence type="ECO:0000313" key="5">
    <source>
        <dbReference type="EMBL" id="ESN94178.1"/>
    </source>
</evidence>
<keyword evidence="3" id="KW-0539">Nucleus</keyword>
<evidence type="ECO:0000313" key="6">
    <source>
        <dbReference type="EnsemblMetazoa" id="HelroP147374"/>
    </source>
</evidence>
<proteinExistence type="inferred from homology"/>
<accession>T1EJZ6</accession>
<dbReference type="KEGG" id="hro:HELRODRAFT_147374"/>
<dbReference type="SMART" id="SM00413">
    <property type="entry name" value="ETS"/>
    <property type="match status" value="1"/>
</dbReference>
<name>T1EJZ6_HELRO</name>
<dbReference type="STRING" id="6412.T1EJZ6"/>
<comment type="subcellular location">
    <subcellularLocation>
        <location evidence="3">Nucleus</location>
    </subcellularLocation>
</comment>
<keyword evidence="2 3" id="KW-0238">DNA-binding</keyword>
<dbReference type="Gene3D" id="1.10.10.10">
    <property type="entry name" value="Winged helix-like DNA-binding domain superfamily/Winged helix DNA-binding domain"/>
    <property type="match status" value="1"/>
</dbReference>
<evidence type="ECO:0000259" key="4">
    <source>
        <dbReference type="PROSITE" id="PS50061"/>
    </source>
</evidence>
<dbReference type="InParanoid" id="T1EJZ6"/>
<dbReference type="AlphaFoldDB" id="T1EJZ6"/>
<comment type="similarity">
    <text evidence="1 3">Belongs to the ETS family.</text>
</comment>
<dbReference type="OrthoDB" id="10067219at2759"/>